<evidence type="ECO:0000313" key="4">
    <source>
        <dbReference type="EMBL" id="KAI8580799.1"/>
    </source>
</evidence>
<evidence type="ECO:0000259" key="3">
    <source>
        <dbReference type="PROSITE" id="PS51194"/>
    </source>
</evidence>
<keyword evidence="5" id="KW-1185">Reference proteome</keyword>
<accession>A0AAD5HF68</accession>
<dbReference type="GO" id="GO:0070125">
    <property type="term" value="P:mitochondrial translational elongation"/>
    <property type="evidence" value="ECO:0007669"/>
    <property type="project" value="TreeGrafter"/>
</dbReference>
<evidence type="ECO:0008006" key="6">
    <source>
        <dbReference type="Google" id="ProtNLM"/>
    </source>
</evidence>
<keyword evidence="1" id="KW-0347">Helicase</keyword>
<name>A0AAD5HF68_UMBRA</name>
<dbReference type="Proteomes" id="UP001206595">
    <property type="component" value="Unassembled WGS sequence"/>
</dbReference>
<dbReference type="GO" id="GO:0005524">
    <property type="term" value="F:ATP binding"/>
    <property type="evidence" value="ECO:0007669"/>
    <property type="project" value="InterPro"/>
</dbReference>
<evidence type="ECO:0000259" key="2">
    <source>
        <dbReference type="PROSITE" id="PS51192"/>
    </source>
</evidence>
<dbReference type="GO" id="GO:0036121">
    <property type="term" value="F:double-stranded DNA helicase activity"/>
    <property type="evidence" value="ECO:0007669"/>
    <property type="project" value="TreeGrafter"/>
</dbReference>
<dbReference type="GO" id="GO:0000403">
    <property type="term" value="F:Y-form DNA binding"/>
    <property type="evidence" value="ECO:0007669"/>
    <property type="project" value="TreeGrafter"/>
</dbReference>
<dbReference type="GO" id="GO:0005759">
    <property type="term" value="C:mitochondrial matrix"/>
    <property type="evidence" value="ECO:0007669"/>
    <property type="project" value="TreeGrafter"/>
</dbReference>
<organism evidence="4 5">
    <name type="scientific">Umbelopsis ramanniana AG</name>
    <dbReference type="NCBI Taxonomy" id="1314678"/>
    <lineage>
        <taxon>Eukaryota</taxon>
        <taxon>Fungi</taxon>
        <taxon>Fungi incertae sedis</taxon>
        <taxon>Mucoromycota</taxon>
        <taxon>Mucoromycotina</taxon>
        <taxon>Umbelopsidomycetes</taxon>
        <taxon>Umbelopsidales</taxon>
        <taxon>Umbelopsidaceae</taxon>
        <taxon>Umbelopsis</taxon>
    </lineage>
</organism>
<dbReference type="PANTHER" id="PTHR47396:SF1">
    <property type="entry name" value="ATP-DEPENDENT HELICASE IRC3-RELATED"/>
    <property type="match status" value="1"/>
</dbReference>
<dbReference type="RefSeq" id="XP_051445803.1">
    <property type="nucleotide sequence ID" value="XM_051588189.1"/>
</dbReference>
<dbReference type="PANTHER" id="PTHR47396">
    <property type="entry name" value="TYPE I RESTRICTION ENZYME ECOKI R PROTEIN"/>
    <property type="match status" value="1"/>
</dbReference>
<dbReference type="SMART" id="SM00490">
    <property type="entry name" value="HELICc"/>
    <property type="match status" value="1"/>
</dbReference>
<dbReference type="SUPFAM" id="SSF52540">
    <property type="entry name" value="P-loop containing nucleoside triphosphate hydrolases"/>
    <property type="match status" value="1"/>
</dbReference>
<dbReference type="InterPro" id="IPR001650">
    <property type="entry name" value="Helicase_C-like"/>
</dbReference>
<dbReference type="SMART" id="SM00487">
    <property type="entry name" value="DEXDc"/>
    <property type="match status" value="1"/>
</dbReference>
<evidence type="ECO:0000256" key="1">
    <source>
        <dbReference type="ARBA" id="ARBA00022806"/>
    </source>
</evidence>
<dbReference type="EMBL" id="MU620910">
    <property type="protein sequence ID" value="KAI8580799.1"/>
    <property type="molecule type" value="Genomic_DNA"/>
</dbReference>
<dbReference type="InterPro" id="IPR006935">
    <property type="entry name" value="Helicase/UvrB_N"/>
</dbReference>
<comment type="caution">
    <text evidence="4">The sequence shown here is derived from an EMBL/GenBank/DDBJ whole genome shotgun (WGS) entry which is preliminary data.</text>
</comment>
<dbReference type="InterPro" id="IPR050742">
    <property type="entry name" value="Helicase_Restrict-Modif_Enz"/>
</dbReference>
<dbReference type="GO" id="GO:0016787">
    <property type="term" value="F:hydrolase activity"/>
    <property type="evidence" value="ECO:0007669"/>
    <property type="project" value="InterPro"/>
</dbReference>
<reference evidence="4" key="1">
    <citation type="submission" date="2021-06" db="EMBL/GenBank/DDBJ databases">
        <authorList>
            <consortium name="DOE Joint Genome Institute"/>
            <person name="Mondo S.J."/>
            <person name="Amses K.R."/>
            <person name="Simmons D.R."/>
            <person name="Longcore J.E."/>
            <person name="Seto K."/>
            <person name="Alves G.H."/>
            <person name="Bonds A.E."/>
            <person name="Quandt C.A."/>
            <person name="Davis W.J."/>
            <person name="Chang Y."/>
            <person name="Letcher P.M."/>
            <person name="Powell M.J."/>
            <person name="Kuo A."/>
            <person name="Labutti K."/>
            <person name="Pangilinan J."/>
            <person name="Andreopoulos W."/>
            <person name="Tritt A."/>
            <person name="Riley R."/>
            <person name="Hundley H."/>
            <person name="Johnson J."/>
            <person name="Lipzen A."/>
            <person name="Barry K."/>
            <person name="Berbee M.L."/>
            <person name="Buchler N.E."/>
            <person name="Grigoriev I.V."/>
            <person name="Spatafora J.W."/>
            <person name="Stajich J.E."/>
            <person name="James T.Y."/>
        </authorList>
    </citation>
    <scope>NUCLEOTIDE SEQUENCE</scope>
    <source>
        <strain evidence="4">AG</strain>
    </source>
</reference>
<sequence>MPPLLRTIASLPRLIYFSNKSLFHASISIRNFHTVYARRQDASGVLNVARSDNLTVRVLRSYQEECVQTSLDQLKLGKKRQVVSLPVGSGKTVVMANLVSKIPARSPKATKTLVLAHREELLEQAQRQISSINPTLKVVIDRGRLKPDIDSADVVVASVPTLGRAGSERLDRYDPEAFKAILIDEAHHAAARTYQLILQHFDANNQDSDMFVWGCSATVRRHDGIGLQGVFDHIVYHRDFLTMVEEGWLCNMKVTTVQTKVDLSSVGTRYNDFKESELSKAINTLDRNDIIIKSWEKYAASDNRRSTLVFAVDMEHTLSLCNAFRAQNIEARFITSKSSPVERQEALQAFRNGDCPVLVNCGILTEGTDIPRIDCILMARPTKSSTLFQQMFGRGMRLHPSKKDCLVIDFVDNFSRAGRAGLITIPTLLGLDVNTTLDDVDLLEVEKQALIIEQSKQMAKNLRLDDSENIEFPSERPKAHLTITEYDSVFEVMDDCSGSKDLYELSRNAWVAVGDQAYVLAVKNGSIKVEQENGIWGAKLRKVLPNRYGKSIYTKPQELPITGDNRDQAIKAVDTYVKSYYKSNTQNSQWVLRNAKFRQEPATEAQIQVLRKRFGMKVVDGSLTKGQAMNLFARMQEGQGKIWRKQAENRRAAALEIEERAKAGLLRRK</sequence>
<dbReference type="AlphaFoldDB" id="A0AAD5HF68"/>
<dbReference type="Pfam" id="PF04851">
    <property type="entry name" value="ResIII"/>
    <property type="match status" value="1"/>
</dbReference>
<dbReference type="GO" id="GO:0061749">
    <property type="term" value="F:forked DNA-dependent helicase activity"/>
    <property type="evidence" value="ECO:0007669"/>
    <property type="project" value="TreeGrafter"/>
</dbReference>
<reference evidence="4" key="2">
    <citation type="journal article" date="2022" name="Proc. Natl. Acad. Sci. U.S.A.">
        <title>Diploid-dominant life cycles characterize the early evolution of Fungi.</title>
        <authorList>
            <person name="Amses K.R."/>
            <person name="Simmons D.R."/>
            <person name="Longcore J.E."/>
            <person name="Mondo S.J."/>
            <person name="Seto K."/>
            <person name="Jeronimo G.H."/>
            <person name="Bonds A.E."/>
            <person name="Quandt C.A."/>
            <person name="Davis W.J."/>
            <person name="Chang Y."/>
            <person name="Federici B.A."/>
            <person name="Kuo A."/>
            <person name="LaButti K."/>
            <person name="Pangilinan J."/>
            <person name="Andreopoulos W."/>
            <person name="Tritt A."/>
            <person name="Riley R."/>
            <person name="Hundley H."/>
            <person name="Johnson J."/>
            <person name="Lipzen A."/>
            <person name="Barry K."/>
            <person name="Lang B.F."/>
            <person name="Cuomo C.A."/>
            <person name="Buchler N.E."/>
            <person name="Grigoriev I.V."/>
            <person name="Spatafora J.W."/>
            <person name="Stajich J.E."/>
            <person name="James T.Y."/>
        </authorList>
    </citation>
    <scope>NUCLEOTIDE SEQUENCE</scope>
    <source>
        <strain evidence="4">AG</strain>
    </source>
</reference>
<dbReference type="InterPro" id="IPR027417">
    <property type="entry name" value="P-loop_NTPase"/>
</dbReference>
<feature type="domain" description="Helicase ATP-binding" evidence="2">
    <location>
        <begin position="72"/>
        <end position="237"/>
    </location>
</feature>
<proteinExistence type="predicted"/>
<dbReference type="GO" id="GO:0032042">
    <property type="term" value="P:mitochondrial DNA metabolic process"/>
    <property type="evidence" value="ECO:0007669"/>
    <property type="project" value="TreeGrafter"/>
</dbReference>
<dbReference type="Pfam" id="PF00271">
    <property type="entry name" value="Helicase_C"/>
    <property type="match status" value="1"/>
</dbReference>
<protein>
    <recommendedName>
        <fullName evidence="6">P-loop containing nucleoside triphosphate hydrolase protein</fullName>
    </recommendedName>
</protein>
<keyword evidence="1" id="KW-0547">Nucleotide-binding</keyword>
<dbReference type="CDD" id="cd18799">
    <property type="entry name" value="SF2_C_EcoAI-like"/>
    <property type="match status" value="1"/>
</dbReference>
<feature type="domain" description="Helicase C-terminal" evidence="3">
    <location>
        <begin position="277"/>
        <end position="463"/>
    </location>
</feature>
<keyword evidence="1" id="KW-0378">Hydrolase</keyword>
<dbReference type="InterPro" id="IPR014001">
    <property type="entry name" value="Helicase_ATP-bd"/>
</dbReference>
<keyword evidence="1" id="KW-0067">ATP-binding</keyword>
<dbReference type="PROSITE" id="PS51194">
    <property type="entry name" value="HELICASE_CTER"/>
    <property type="match status" value="1"/>
</dbReference>
<dbReference type="Gene3D" id="3.40.50.300">
    <property type="entry name" value="P-loop containing nucleotide triphosphate hydrolases"/>
    <property type="match status" value="2"/>
</dbReference>
<dbReference type="GeneID" id="75913534"/>
<evidence type="ECO:0000313" key="5">
    <source>
        <dbReference type="Proteomes" id="UP001206595"/>
    </source>
</evidence>
<gene>
    <name evidence="4" type="ORF">K450DRAFT_236039</name>
</gene>
<dbReference type="PROSITE" id="PS51192">
    <property type="entry name" value="HELICASE_ATP_BIND_1"/>
    <property type="match status" value="1"/>
</dbReference>